<protein>
    <submittedName>
        <fullName evidence="2">Uncharacterized protein</fullName>
    </submittedName>
</protein>
<accession>A0ABV0Y879</accession>
<evidence type="ECO:0000313" key="3">
    <source>
        <dbReference type="Proteomes" id="UP001469553"/>
    </source>
</evidence>
<keyword evidence="3" id="KW-1185">Reference proteome</keyword>
<evidence type="ECO:0000256" key="1">
    <source>
        <dbReference type="SAM" id="MobiDB-lite"/>
    </source>
</evidence>
<gene>
    <name evidence="2" type="ORF">AMECASPLE_038966</name>
</gene>
<name>A0ABV0Y879_9TELE</name>
<proteinExistence type="predicted"/>
<dbReference type="EMBL" id="JAHRIP010026427">
    <property type="protein sequence ID" value="MEQ2290009.1"/>
    <property type="molecule type" value="Genomic_DNA"/>
</dbReference>
<reference evidence="2 3" key="1">
    <citation type="submission" date="2021-06" db="EMBL/GenBank/DDBJ databases">
        <authorList>
            <person name="Palmer J.M."/>
        </authorList>
    </citation>
    <scope>NUCLEOTIDE SEQUENCE [LARGE SCALE GENOMIC DNA]</scope>
    <source>
        <strain evidence="2 3">AS_MEX2019</strain>
        <tissue evidence="2">Muscle</tissue>
    </source>
</reference>
<feature type="region of interest" description="Disordered" evidence="1">
    <location>
        <begin position="66"/>
        <end position="112"/>
    </location>
</feature>
<comment type="caution">
    <text evidence="2">The sequence shown here is derived from an EMBL/GenBank/DDBJ whole genome shotgun (WGS) entry which is preliminary data.</text>
</comment>
<organism evidence="2 3">
    <name type="scientific">Ameca splendens</name>
    <dbReference type="NCBI Taxonomy" id="208324"/>
    <lineage>
        <taxon>Eukaryota</taxon>
        <taxon>Metazoa</taxon>
        <taxon>Chordata</taxon>
        <taxon>Craniata</taxon>
        <taxon>Vertebrata</taxon>
        <taxon>Euteleostomi</taxon>
        <taxon>Actinopterygii</taxon>
        <taxon>Neopterygii</taxon>
        <taxon>Teleostei</taxon>
        <taxon>Neoteleostei</taxon>
        <taxon>Acanthomorphata</taxon>
        <taxon>Ovalentaria</taxon>
        <taxon>Atherinomorphae</taxon>
        <taxon>Cyprinodontiformes</taxon>
        <taxon>Goodeidae</taxon>
        <taxon>Ameca</taxon>
    </lineage>
</organism>
<evidence type="ECO:0000313" key="2">
    <source>
        <dbReference type="EMBL" id="MEQ2290009.1"/>
    </source>
</evidence>
<sequence length="112" mass="12703">MSLCWQTDINSSTGSKAKLSTNEILSVFPVFSFMNGEIKVQALLTFSLRPAEANCPREVPYRDVVSMKPSGASPSLEGRQQRPRHRGYGNVQRGWRTERPVFHPQLRRLARS</sequence>
<dbReference type="Proteomes" id="UP001469553">
    <property type="component" value="Unassembled WGS sequence"/>
</dbReference>